<dbReference type="InterPro" id="IPR007710">
    <property type="entry name" value="Nucleoside_deoxyribTrfase"/>
</dbReference>
<evidence type="ECO:0000313" key="1">
    <source>
        <dbReference type="EMBL" id="MCR2043817.1"/>
    </source>
</evidence>
<comment type="caution">
    <text evidence="1">The sequence shown here is derived from an EMBL/GenBank/DDBJ whole genome shotgun (WGS) entry which is preliminary data.</text>
</comment>
<dbReference type="OrthoDB" id="1691394at2"/>
<evidence type="ECO:0000313" key="2">
    <source>
        <dbReference type="Proteomes" id="UP001142078"/>
    </source>
</evidence>
<sequence length="171" mass="19645">MKGYFASHFFNDAVFRWTEEVASYIEDETGIAMYVPQRNAEINDKRENDNIITDIKIAQADTLELKKANILFACLDGLTIDDGVAGEVMGFGLIKEMEEEYSIVTKKPRLIIGIITDMRWQGTGDNHLYRNLMILGKVREHGYIVEGYPGEDDYKKEIVKIVKKFKEQNNL</sequence>
<accession>A0A9X2S6N4</accession>
<dbReference type="Proteomes" id="UP001142078">
    <property type="component" value="Unassembled WGS sequence"/>
</dbReference>
<name>A0A9X2S6N4_9FIRM</name>
<protein>
    <submittedName>
        <fullName evidence="1">Nucleoside 2-deoxyribosyltransferase</fullName>
    </submittedName>
</protein>
<dbReference type="RefSeq" id="WP_042680543.1">
    <property type="nucleotide sequence ID" value="NZ_CABKTM010000020.1"/>
</dbReference>
<proteinExistence type="predicted"/>
<dbReference type="EMBL" id="JANJZL010000003">
    <property type="protein sequence ID" value="MCR2043817.1"/>
    <property type="molecule type" value="Genomic_DNA"/>
</dbReference>
<dbReference type="SUPFAM" id="SSF52309">
    <property type="entry name" value="N-(deoxy)ribosyltransferase-like"/>
    <property type="match status" value="1"/>
</dbReference>
<dbReference type="Pfam" id="PF05014">
    <property type="entry name" value="Nuc_deoxyrib_tr"/>
    <property type="match status" value="1"/>
</dbReference>
<reference evidence="1" key="1">
    <citation type="submission" date="2022-07" db="EMBL/GenBank/DDBJ databases">
        <title>Enhanced cultured diversity of the mouse gut microbiota enables custom-made synthetic communities.</title>
        <authorList>
            <person name="Afrizal A."/>
        </authorList>
    </citation>
    <scope>NUCLEOTIDE SEQUENCE</scope>
    <source>
        <strain evidence="1">DSM 29482</strain>
    </source>
</reference>
<organism evidence="1 2">
    <name type="scientific">Anaerosalibacter massiliensis</name>
    <dbReference type="NCBI Taxonomy" id="1347392"/>
    <lineage>
        <taxon>Bacteria</taxon>
        <taxon>Bacillati</taxon>
        <taxon>Bacillota</taxon>
        <taxon>Tissierellia</taxon>
        <taxon>Tissierellales</taxon>
        <taxon>Sporanaerobacteraceae</taxon>
        <taxon>Anaerosalibacter</taxon>
    </lineage>
</organism>
<dbReference type="Gene3D" id="3.40.50.450">
    <property type="match status" value="1"/>
</dbReference>
<gene>
    <name evidence="1" type="ORF">NSA23_06745</name>
</gene>
<keyword evidence="2" id="KW-1185">Reference proteome</keyword>
<dbReference type="AlphaFoldDB" id="A0A9X2S6N4"/>